<evidence type="ECO:0000256" key="8">
    <source>
        <dbReference type="ARBA" id="ARBA00022801"/>
    </source>
</evidence>
<evidence type="ECO:0000256" key="6">
    <source>
        <dbReference type="ARBA" id="ARBA00022741"/>
    </source>
</evidence>
<dbReference type="InterPro" id="IPR002939">
    <property type="entry name" value="DnaJ_C"/>
</dbReference>
<keyword evidence="7 13" id="KW-0863">Zinc-finger</keyword>
<dbReference type="SUPFAM" id="SSF52540">
    <property type="entry name" value="P-loop containing nucleoside triphosphate hydrolases"/>
    <property type="match status" value="1"/>
</dbReference>
<dbReference type="InterPro" id="IPR008971">
    <property type="entry name" value="HSP40/DnaJ_pept-bd"/>
</dbReference>
<evidence type="ECO:0000313" key="18">
    <source>
        <dbReference type="Proteomes" id="UP000469890"/>
    </source>
</evidence>
<dbReference type="PANTHER" id="PTHR10803:SF3">
    <property type="entry name" value="ATPASE GET3"/>
    <property type="match status" value="1"/>
</dbReference>
<dbReference type="Gene3D" id="2.60.260.20">
    <property type="entry name" value="Urease metallochaperone UreE, N-terminal domain"/>
    <property type="match status" value="2"/>
</dbReference>
<feature type="binding site" evidence="12">
    <location>
        <position position="275"/>
    </location>
    <ligand>
        <name>Zn(2+)</name>
        <dbReference type="ChEBI" id="CHEBI:29105"/>
        <note>ligand shared between dimeric partners</note>
    </ligand>
</feature>
<dbReference type="InterPro" id="IPR036410">
    <property type="entry name" value="HSP_DnaJ_Cys-rich_dom_sf"/>
</dbReference>
<dbReference type="CDD" id="cd10719">
    <property type="entry name" value="DnaJ_zf"/>
    <property type="match status" value="1"/>
</dbReference>
<dbReference type="CDD" id="cd10747">
    <property type="entry name" value="DnaJ_C"/>
    <property type="match status" value="1"/>
</dbReference>
<dbReference type="GO" id="GO:0006457">
    <property type="term" value="P:protein folding"/>
    <property type="evidence" value="ECO:0007669"/>
    <property type="project" value="InterPro"/>
</dbReference>
<evidence type="ECO:0000259" key="16">
    <source>
        <dbReference type="PROSITE" id="PS51188"/>
    </source>
</evidence>
<dbReference type="SUPFAM" id="SSF46565">
    <property type="entry name" value="Chaperone J-domain"/>
    <property type="match status" value="1"/>
</dbReference>
<accession>A0A8H4BGD1</accession>
<keyword evidence="9 12" id="KW-0256">Endoplasmic reticulum</keyword>
<keyword evidence="11 12" id="KW-0067">ATP-binding</keyword>
<keyword evidence="6 12" id="KW-0547">Nucleotide-binding</keyword>
<keyword evidence="10 12" id="KW-0862">Zinc</keyword>
<dbReference type="PANTHER" id="PTHR10803">
    <property type="entry name" value="ARSENICAL PUMP-DRIVING ATPASE ARSENITE-TRANSLOCATING ATPASE"/>
    <property type="match status" value="1"/>
</dbReference>
<feature type="zinc finger region" description="CR-type" evidence="13">
    <location>
        <begin position="399"/>
        <end position="482"/>
    </location>
</feature>
<evidence type="ECO:0000313" key="17">
    <source>
        <dbReference type="EMBL" id="KAF1801073.1"/>
    </source>
</evidence>
<dbReference type="InterPro" id="IPR025723">
    <property type="entry name" value="ArsA/GET3_ATPase-like"/>
</dbReference>
<evidence type="ECO:0000256" key="1">
    <source>
        <dbReference type="ARBA" id="ARBA00011040"/>
    </source>
</evidence>
<dbReference type="FunFam" id="3.40.50.300:FF:000235">
    <property type="entry name" value="ATPase ASNA1"/>
    <property type="match status" value="1"/>
</dbReference>
<evidence type="ECO:0000256" key="3">
    <source>
        <dbReference type="ARBA" id="ARBA00022490"/>
    </source>
</evidence>
<feature type="binding site" evidence="12">
    <location>
        <begin position="33"/>
        <end position="40"/>
    </location>
    <ligand>
        <name>ATP</name>
        <dbReference type="ChEBI" id="CHEBI:30616"/>
    </ligand>
</feature>
<dbReference type="GO" id="GO:0016887">
    <property type="term" value="F:ATP hydrolysis activity"/>
    <property type="evidence" value="ECO:0007669"/>
    <property type="project" value="InterPro"/>
</dbReference>
<dbReference type="PROSITE" id="PS50076">
    <property type="entry name" value="DNAJ_2"/>
    <property type="match status" value="1"/>
</dbReference>
<comment type="similarity">
    <text evidence="1 12">Belongs to the arsA ATPase family.</text>
</comment>
<dbReference type="FunFam" id="2.60.260.20:FF:000003">
    <property type="entry name" value="DnaJ subfamily A member 2"/>
    <property type="match status" value="1"/>
</dbReference>
<dbReference type="HAMAP" id="MF_03112">
    <property type="entry name" value="Asna1_Get3"/>
    <property type="match status" value="1"/>
</dbReference>
<keyword evidence="5" id="KW-0677">Repeat</keyword>
<feature type="binding site" evidence="12">
    <location>
        <position position="272"/>
    </location>
    <ligand>
        <name>Zn(2+)</name>
        <dbReference type="ChEBI" id="CHEBI:29105"/>
        <note>ligand shared between dimeric partners</note>
    </ligand>
</feature>
<dbReference type="GO" id="GO:0051082">
    <property type="term" value="F:unfolded protein binding"/>
    <property type="evidence" value="ECO:0007669"/>
    <property type="project" value="InterPro"/>
</dbReference>
<proteinExistence type="inferred from homology"/>
<dbReference type="InterPro" id="IPR027542">
    <property type="entry name" value="ATPase_ArsA/GET3_euk"/>
</dbReference>
<evidence type="ECO:0000256" key="7">
    <source>
        <dbReference type="ARBA" id="ARBA00022771"/>
    </source>
</evidence>
<evidence type="ECO:0000256" key="12">
    <source>
        <dbReference type="HAMAP-Rule" id="MF_03112"/>
    </source>
</evidence>
<keyword evidence="3 12" id="KW-0963">Cytoplasm</keyword>
<comment type="subcellular location">
    <subcellularLocation>
        <location evidence="12">Cytoplasm</location>
    </subcellularLocation>
    <subcellularLocation>
        <location evidence="12">Endoplasmic reticulum</location>
    </subcellularLocation>
</comment>
<evidence type="ECO:0000256" key="13">
    <source>
        <dbReference type="PROSITE-ProRule" id="PRU00546"/>
    </source>
</evidence>
<evidence type="ECO:0000256" key="10">
    <source>
        <dbReference type="ARBA" id="ARBA00022833"/>
    </source>
</evidence>
<feature type="region of interest" description="Disordered" evidence="14">
    <location>
        <begin position="653"/>
        <end position="676"/>
    </location>
</feature>
<dbReference type="FunFam" id="2.10.230.10:FF:000001">
    <property type="entry name" value="DnaJ subfamily A member 2"/>
    <property type="match status" value="1"/>
</dbReference>
<dbReference type="InterPro" id="IPR001305">
    <property type="entry name" value="HSP_DnaJ_Cys-rich_dom"/>
</dbReference>
<dbReference type="GO" id="GO:0071816">
    <property type="term" value="P:tail-anchored membrane protein insertion into ER membrane"/>
    <property type="evidence" value="ECO:0007669"/>
    <property type="project" value="TreeGrafter"/>
</dbReference>
<dbReference type="Pfam" id="PF00684">
    <property type="entry name" value="DnaJ_CXXCXGXG"/>
    <property type="match status" value="1"/>
</dbReference>
<feature type="binding site" evidence="12">
    <location>
        <position position="261"/>
    </location>
    <ligand>
        <name>ATP</name>
        <dbReference type="ChEBI" id="CHEBI:30616"/>
    </ligand>
</feature>
<gene>
    <name evidence="17" type="ORF">FB192DRAFT_1306763</name>
</gene>
<evidence type="ECO:0000256" key="11">
    <source>
        <dbReference type="ARBA" id="ARBA00022840"/>
    </source>
</evidence>
<evidence type="ECO:0000256" key="9">
    <source>
        <dbReference type="ARBA" id="ARBA00022824"/>
    </source>
</evidence>
<dbReference type="InterPro" id="IPR016300">
    <property type="entry name" value="ATPase_ArsA/GET3"/>
</dbReference>
<keyword evidence="2 12" id="KW-0813">Transport</keyword>
<feature type="binding site" evidence="12">
    <location>
        <position position="234"/>
    </location>
    <ligand>
        <name>ATP</name>
        <dbReference type="ChEBI" id="CHEBI:30616"/>
    </ligand>
</feature>
<dbReference type="PROSITE" id="PS00636">
    <property type="entry name" value="DNAJ_1"/>
    <property type="match status" value="1"/>
</dbReference>
<dbReference type="InterPro" id="IPR036869">
    <property type="entry name" value="J_dom_sf"/>
</dbReference>
<evidence type="ECO:0000259" key="15">
    <source>
        <dbReference type="PROSITE" id="PS50076"/>
    </source>
</evidence>
<feature type="domain" description="J" evidence="15">
    <location>
        <begin position="254"/>
        <end position="329"/>
    </location>
</feature>
<dbReference type="InterPro" id="IPR027417">
    <property type="entry name" value="P-loop_NTPase"/>
</dbReference>
<comment type="function">
    <text evidence="12">ATPase required for the post-translational delivery of tail-anchored (TA) proteins to the endoplasmic reticulum. Recognizes and selectively binds the transmembrane domain of TA proteins in the cytosol. This complex then targets to the endoplasmic reticulum by membrane-bound receptors, where the tail-anchored protein is released for insertion. This process is regulated by ATP binding and hydrolysis. ATP binding drives the homodimer towards the closed dimer state, facilitating recognition of newly synthesized TA membrane proteins. ATP hydrolysis is required for insertion. Subsequently, the homodimer reverts towards the open dimer state, lowering its affinity for the membrane-bound receptor, and returning it to the cytosol to initiate a new round of targeting.</text>
</comment>
<dbReference type="EMBL" id="JAAECE010000005">
    <property type="protein sequence ID" value="KAF1801073.1"/>
    <property type="molecule type" value="Genomic_DNA"/>
</dbReference>
<evidence type="ECO:0000256" key="2">
    <source>
        <dbReference type="ARBA" id="ARBA00022448"/>
    </source>
</evidence>
<comment type="subunit">
    <text evidence="12">Homodimer.</text>
</comment>
<dbReference type="SUPFAM" id="SSF57938">
    <property type="entry name" value="DnaJ/Hsp40 cysteine-rich domain"/>
    <property type="match status" value="1"/>
</dbReference>
<keyword evidence="8 12" id="KW-0378">Hydrolase</keyword>
<dbReference type="GO" id="GO:0008270">
    <property type="term" value="F:zinc ion binding"/>
    <property type="evidence" value="ECO:0007669"/>
    <property type="project" value="UniProtKB-KW"/>
</dbReference>
<feature type="compositionally biased region" description="Gly residues" evidence="14">
    <location>
        <begin position="667"/>
        <end position="676"/>
    </location>
</feature>
<sequence>MSDMSDDDFQPLEPTLQNVLDQNSLHWIFVGGKGGVGKTTTSCSLAVQLSKVRESVLLISTDPAHNLSDAFGQKFSKEATVVNGFDNLYAMEIDPTSSIQEMVEQSDQNNPMGGMMQDLAYAIPGVDEAMGFAEVMKQVKTMSYSVVVFDTAPTGHTLRFLSFPTVLEKALAKISGLSSRFGPMVQQVSGMMGMNANQEDMFSKLEEMRSVITEVNNQFKDPNTTTFVCVCISEFLSLYETERMIQELTSYHIDTHNIVVNQLLFPKEGSNCEHCTVRNKMQQKYLDQIYDLYEDFHINPDAGDKFKEISHAYEILSDAEKREIYDQYGEEGLSGQGGPGGMNAEDLFSQLFGGGGMGGMGGGGFFGGMGGGRRGPQGPRRGKDMMHQLKVNLEDLYLGKTSKLALQKNILCGKCDGKGGKDGAVQVCRGCNGQGSRIMMRQMGPMIQQIQQPCSDCRGTGEIINEKDRCKQCLGKKIMSDRKILEVHIERGMRDGQRITFSGEGDQAPGIVPGDIIIQLDEKAHPRFTRKGDDLIYEAKIDLLTALAGGQFAIPHLDDRVLLVNVIPGEAIQPNMVKAVPNEGMPMHRIDSRGHLFIKFTVEFPEPNWTDEATLKKLEAILPPRNPVPSVGDKHIEDVVLVDAEAYQHRAGSNAYDEDGHDDHQHGGGGVQCAQQ</sequence>
<evidence type="ECO:0000256" key="5">
    <source>
        <dbReference type="ARBA" id="ARBA00022737"/>
    </source>
</evidence>
<protein>
    <submittedName>
        <fullName evidence="17">ATPase GET3</fullName>
    </submittedName>
</protein>
<dbReference type="NCBIfam" id="TIGR00345">
    <property type="entry name" value="GET3_arsA_TRC40"/>
    <property type="match status" value="1"/>
</dbReference>
<dbReference type="InterPro" id="IPR018253">
    <property type="entry name" value="DnaJ_domain_CS"/>
</dbReference>
<dbReference type="Gene3D" id="3.40.50.300">
    <property type="entry name" value="P-loop containing nucleotide triphosphate hydrolases"/>
    <property type="match status" value="1"/>
</dbReference>
<dbReference type="InterPro" id="IPR001623">
    <property type="entry name" value="DnaJ_domain"/>
</dbReference>
<evidence type="ECO:0000256" key="4">
    <source>
        <dbReference type="ARBA" id="ARBA00022723"/>
    </source>
</evidence>
<dbReference type="Gene3D" id="2.10.230.10">
    <property type="entry name" value="Heat shock protein DnaJ, cysteine-rich domain"/>
    <property type="match status" value="1"/>
</dbReference>
<name>A0A8H4BGD1_MUCCL</name>
<dbReference type="Pfam" id="PF01556">
    <property type="entry name" value="DnaJ_C"/>
    <property type="match status" value="1"/>
</dbReference>
<dbReference type="GO" id="GO:0005524">
    <property type="term" value="F:ATP binding"/>
    <property type="evidence" value="ECO:0007669"/>
    <property type="project" value="UniProtKB-UniRule"/>
</dbReference>
<evidence type="ECO:0000256" key="14">
    <source>
        <dbReference type="SAM" id="MobiDB-lite"/>
    </source>
</evidence>
<dbReference type="Proteomes" id="UP000469890">
    <property type="component" value="Unassembled WGS sequence"/>
</dbReference>
<dbReference type="CDD" id="cd02035">
    <property type="entry name" value="ArsA"/>
    <property type="match status" value="1"/>
</dbReference>
<reference evidence="17 18" key="1">
    <citation type="submission" date="2019-09" db="EMBL/GenBank/DDBJ databases">
        <authorList>
            <consortium name="DOE Joint Genome Institute"/>
            <person name="Mondo S.J."/>
            <person name="Navarro-Mendoza M.I."/>
            <person name="Perez-Arques C."/>
            <person name="Panchal S."/>
            <person name="Nicolas F.E."/>
            <person name="Ganguly P."/>
            <person name="Pangilinan J."/>
            <person name="Grigoriev I."/>
            <person name="Heitman J."/>
            <person name="Sanya K."/>
            <person name="Garre V."/>
        </authorList>
    </citation>
    <scope>NUCLEOTIDE SEQUENCE [LARGE SCALE GENOMIC DNA]</scope>
    <source>
        <strain evidence="17 18">MU402</strain>
    </source>
</reference>
<dbReference type="GO" id="GO:0043529">
    <property type="term" value="C:GET complex"/>
    <property type="evidence" value="ECO:0007669"/>
    <property type="project" value="TreeGrafter"/>
</dbReference>
<dbReference type="GO" id="GO:0031072">
    <property type="term" value="F:heat shock protein binding"/>
    <property type="evidence" value="ECO:0007669"/>
    <property type="project" value="InterPro"/>
</dbReference>
<feature type="domain" description="CR-type" evidence="16">
    <location>
        <begin position="399"/>
        <end position="482"/>
    </location>
</feature>
<comment type="caution">
    <text evidence="17">The sequence shown here is derived from an EMBL/GenBank/DDBJ whole genome shotgun (WGS) entry which is preliminary data.</text>
</comment>
<organism evidence="17 18">
    <name type="scientific">Mucor circinelloides f. lusitanicus</name>
    <name type="common">Mucor racemosus var. lusitanicus</name>
    <dbReference type="NCBI Taxonomy" id="29924"/>
    <lineage>
        <taxon>Eukaryota</taxon>
        <taxon>Fungi</taxon>
        <taxon>Fungi incertae sedis</taxon>
        <taxon>Mucoromycota</taxon>
        <taxon>Mucoromycotina</taxon>
        <taxon>Mucoromycetes</taxon>
        <taxon>Mucorales</taxon>
        <taxon>Mucorineae</taxon>
        <taxon>Mucoraceae</taxon>
        <taxon>Mucor</taxon>
    </lineage>
</organism>
<feature type="active site" evidence="12">
    <location>
        <position position="62"/>
    </location>
</feature>
<dbReference type="SUPFAM" id="SSF49493">
    <property type="entry name" value="HSP40/DnaJ peptide-binding domain"/>
    <property type="match status" value="2"/>
</dbReference>
<dbReference type="Pfam" id="PF02374">
    <property type="entry name" value="ArsA_ATPase"/>
    <property type="match status" value="1"/>
</dbReference>
<dbReference type="PROSITE" id="PS51188">
    <property type="entry name" value="ZF_CR"/>
    <property type="match status" value="1"/>
</dbReference>
<keyword evidence="4 12" id="KW-0479">Metal-binding</keyword>
<dbReference type="AlphaFoldDB" id="A0A8H4BGD1"/>